<evidence type="ECO:0000313" key="2">
    <source>
        <dbReference type="EMBL" id="MET3656240.1"/>
    </source>
</evidence>
<name>A0ABV2K598_SPOPS</name>
<evidence type="ECO:0000256" key="1">
    <source>
        <dbReference type="SAM" id="Phobius"/>
    </source>
</evidence>
<keyword evidence="1" id="KW-0472">Membrane</keyword>
<reference evidence="2 3" key="1">
    <citation type="submission" date="2024-06" db="EMBL/GenBank/DDBJ databases">
        <title>Sorghum-associated microbial communities from plants grown in Nebraska, USA.</title>
        <authorList>
            <person name="Schachtman D."/>
        </authorList>
    </citation>
    <scope>NUCLEOTIDE SEQUENCE [LARGE SCALE GENOMIC DNA]</scope>
    <source>
        <strain evidence="2 3">1288</strain>
    </source>
</reference>
<dbReference type="EMBL" id="JBEPME010000001">
    <property type="protein sequence ID" value="MET3656240.1"/>
    <property type="molecule type" value="Genomic_DNA"/>
</dbReference>
<evidence type="ECO:0000313" key="3">
    <source>
        <dbReference type="Proteomes" id="UP001549104"/>
    </source>
</evidence>
<feature type="transmembrane region" description="Helical" evidence="1">
    <location>
        <begin position="138"/>
        <end position="159"/>
    </location>
</feature>
<keyword evidence="3" id="KW-1185">Reference proteome</keyword>
<dbReference type="CDD" id="cd21809">
    <property type="entry name" value="ABC-2_lan_permease-like"/>
    <property type="match status" value="1"/>
</dbReference>
<keyword evidence="1" id="KW-1133">Transmembrane helix</keyword>
<proteinExistence type="predicted"/>
<dbReference type="Proteomes" id="UP001549104">
    <property type="component" value="Unassembled WGS sequence"/>
</dbReference>
<feature type="transmembrane region" description="Helical" evidence="1">
    <location>
        <begin position="52"/>
        <end position="77"/>
    </location>
</feature>
<feature type="transmembrane region" description="Helical" evidence="1">
    <location>
        <begin position="98"/>
        <end position="126"/>
    </location>
</feature>
<accession>A0ABV2K598</accession>
<protein>
    <recommendedName>
        <fullName evidence="4">Lantibiotic ABC transporter permease</fullName>
    </recommendedName>
</protein>
<dbReference type="RefSeq" id="WP_354312515.1">
    <property type="nucleotide sequence ID" value="NZ_JBEPME010000001.1"/>
</dbReference>
<organism evidence="2 3">
    <name type="scientific">Sporosarcina psychrophila</name>
    <name type="common">Bacillus psychrophilus</name>
    <dbReference type="NCBI Taxonomy" id="1476"/>
    <lineage>
        <taxon>Bacteria</taxon>
        <taxon>Bacillati</taxon>
        <taxon>Bacillota</taxon>
        <taxon>Bacilli</taxon>
        <taxon>Bacillales</taxon>
        <taxon>Caryophanaceae</taxon>
        <taxon>Sporosarcina</taxon>
    </lineage>
</organism>
<dbReference type="Pfam" id="PF12730">
    <property type="entry name" value="ABC2_membrane_4"/>
    <property type="match status" value="1"/>
</dbReference>
<gene>
    <name evidence="2" type="ORF">ABIC55_001324</name>
</gene>
<feature type="transmembrane region" description="Helical" evidence="1">
    <location>
        <begin position="218"/>
        <end position="240"/>
    </location>
</feature>
<comment type="caution">
    <text evidence="2">The sequence shown here is derived from an EMBL/GenBank/DDBJ whole genome shotgun (WGS) entry which is preliminary data.</text>
</comment>
<evidence type="ECO:0008006" key="4">
    <source>
        <dbReference type="Google" id="ProtNLM"/>
    </source>
</evidence>
<feature type="transmembrane region" description="Helical" evidence="1">
    <location>
        <begin position="166"/>
        <end position="184"/>
    </location>
</feature>
<keyword evidence="1" id="KW-0812">Transmembrane</keyword>
<sequence>MGKSFQSEFLKLRKSSIWMLIFVSPILSLLLGLSELSEIPDFKQHQWTATLGMMTISHAILFLPLLTGIFSSFVCRYEHVGGGWKQLLSLPVSRKNVYLVKILIVSLLIAATQILFIMGLFLIGWIKGFPDDIPWGTISTSVIGGWIACLPLIALQMFVSVAWSSFAAPLAVNVIFTIPNMLIVNSERFAPYYPWAQPFEMMMSNSAESFGALNVSPITLFTVILGSFVLFLGTGFVYFLRKEV</sequence>